<protein>
    <submittedName>
        <fullName evidence="1">Uncharacterized protein</fullName>
    </submittedName>
</protein>
<proteinExistence type="predicted"/>
<reference evidence="1" key="1">
    <citation type="submission" date="2023-06" db="EMBL/GenBank/DDBJ databases">
        <title>Genome-scale phylogeny and comparative genomics of the fungal order Sordariales.</title>
        <authorList>
            <consortium name="Lawrence Berkeley National Laboratory"/>
            <person name="Hensen N."/>
            <person name="Bonometti L."/>
            <person name="Westerberg I."/>
            <person name="Brannstrom I.O."/>
            <person name="Guillou S."/>
            <person name="Cros-Aarteil S."/>
            <person name="Calhoun S."/>
            <person name="Haridas S."/>
            <person name="Kuo A."/>
            <person name="Mondo S."/>
            <person name="Pangilinan J."/>
            <person name="Riley R."/>
            <person name="Labutti K."/>
            <person name="Andreopoulos B."/>
            <person name="Lipzen A."/>
            <person name="Chen C."/>
            <person name="Yanf M."/>
            <person name="Daum C."/>
            <person name="Ng V."/>
            <person name="Clum A."/>
            <person name="Steindorff A."/>
            <person name="Ohm R."/>
            <person name="Martin F."/>
            <person name="Silar P."/>
            <person name="Natvig D."/>
            <person name="Lalanne C."/>
            <person name="Gautier V."/>
            <person name="Ament-Velasquez S.L."/>
            <person name="Kruys A."/>
            <person name="Hutchinson M.I."/>
            <person name="Powell A.J."/>
            <person name="Barry K."/>
            <person name="Miller A.N."/>
            <person name="Grigoriev I.V."/>
            <person name="Debuchy R."/>
            <person name="Gladieux P."/>
            <person name="Thoren M.H."/>
            <person name="Johannesson H."/>
        </authorList>
    </citation>
    <scope>NUCLEOTIDE SEQUENCE</scope>
    <source>
        <strain evidence="1">8032-3</strain>
    </source>
</reference>
<evidence type="ECO:0000313" key="2">
    <source>
        <dbReference type="Proteomes" id="UP001244011"/>
    </source>
</evidence>
<accession>A0AAJ0C977</accession>
<dbReference type="Proteomes" id="UP001244011">
    <property type="component" value="Unassembled WGS sequence"/>
</dbReference>
<sequence length="158" mass="18455">MPRDRVERLKWILKTIESQRTGVRENMIYLFERERDRILAEGREKEATLGTPDTRSGIPPDEVDWMISNMEAPHQPGLDYNVQNLPPRSFGLPPAGLSNREETIWQLLDLVENAIAQTQGYDKHMSDIKNYYHGKLEKEIQKIDEIGKRPEERSKTRP</sequence>
<keyword evidence="2" id="KW-1185">Reference proteome</keyword>
<organism evidence="1 2">
    <name type="scientific">Phialemonium atrogriseum</name>
    <dbReference type="NCBI Taxonomy" id="1093897"/>
    <lineage>
        <taxon>Eukaryota</taxon>
        <taxon>Fungi</taxon>
        <taxon>Dikarya</taxon>
        <taxon>Ascomycota</taxon>
        <taxon>Pezizomycotina</taxon>
        <taxon>Sordariomycetes</taxon>
        <taxon>Sordariomycetidae</taxon>
        <taxon>Cephalothecales</taxon>
        <taxon>Cephalothecaceae</taxon>
        <taxon>Phialemonium</taxon>
    </lineage>
</organism>
<dbReference type="GeneID" id="85309649"/>
<evidence type="ECO:0000313" key="1">
    <source>
        <dbReference type="EMBL" id="KAK1772490.1"/>
    </source>
</evidence>
<dbReference type="RefSeq" id="XP_060288703.1">
    <property type="nucleotide sequence ID" value="XM_060426462.1"/>
</dbReference>
<gene>
    <name evidence="1" type="ORF">QBC33DRAFT_521422</name>
</gene>
<name>A0AAJ0C977_9PEZI</name>
<dbReference type="AlphaFoldDB" id="A0AAJ0C977"/>
<dbReference type="EMBL" id="MU838997">
    <property type="protein sequence ID" value="KAK1772490.1"/>
    <property type="molecule type" value="Genomic_DNA"/>
</dbReference>
<comment type="caution">
    <text evidence="1">The sequence shown here is derived from an EMBL/GenBank/DDBJ whole genome shotgun (WGS) entry which is preliminary data.</text>
</comment>